<dbReference type="EMBL" id="CP019082">
    <property type="protein sequence ID" value="APW58955.1"/>
    <property type="molecule type" value="Genomic_DNA"/>
</dbReference>
<name>A0A1U7CJ38_9BACT</name>
<dbReference type="KEGG" id="pbor:BSF38_00368"/>
<dbReference type="PANTHER" id="PTHR12526:SF595">
    <property type="entry name" value="BLL5217 PROTEIN"/>
    <property type="match status" value="1"/>
</dbReference>
<dbReference type="OrthoDB" id="9795068at2"/>
<dbReference type="InterPro" id="IPR001296">
    <property type="entry name" value="Glyco_trans_1"/>
</dbReference>
<proteinExistence type="predicted"/>
<evidence type="ECO:0000313" key="4">
    <source>
        <dbReference type="Proteomes" id="UP000186309"/>
    </source>
</evidence>
<reference evidence="4" key="1">
    <citation type="submission" date="2016-12" db="EMBL/GenBank/DDBJ databases">
        <title>Comparative genomics of four Isosphaeraceae planctomycetes: a common pool of plasmids and glycoside hydrolase genes.</title>
        <authorList>
            <person name="Ivanova A."/>
        </authorList>
    </citation>
    <scope>NUCLEOTIDE SEQUENCE [LARGE SCALE GENOMIC DNA]</scope>
    <source>
        <strain evidence="4">PX4</strain>
    </source>
</reference>
<keyword evidence="3" id="KW-0808">Transferase</keyword>
<protein>
    <submittedName>
        <fullName evidence="3">GT4 family glycosyltransferase</fullName>
        <ecNumber evidence="3">2.4.1.-</ecNumber>
    </submittedName>
</protein>
<dbReference type="Proteomes" id="UP000186309">
    <property type="component" value="Chromosome"/>
</dbReference>
<sequence>MRIAQVAPLFECVPPKLYGGTERVVSYLTEELVRQGHEVTLFASGDSETSARLVPGCRRALWQEAGCLETLPHHVRLVEMVAAEAHRFDLIHFHIDYVHFPVVGRLPCPTVTTLHGRLHPPDQEGLFETCSEVPLVSISDDQRRPIPSANWQATVHHGLPLDLHTFRDAPGSYLAFLGRVSPEKGLDRAIEIARRAGMPLRVAARIYPEERPYYERVIEPLLRASPWVEFVGEVGGAAKDDFLGNAHALLFPIEWDEPFGLVMIESMACGTPVIAFRRGSVPEVMVHGVTGFVVEDVAEAEEALGRVPTLSRWACRRTFVERFGAARMAMDYLAVYRRLVGGGSRPIARGAGRAFIAEPLAPIRRHGRLLGPVAAVQSPGGA</sequence>
<dbReference type="CDD" id="cd03802">
    <property type="entry name" value="GT4_AviGT4-like"/>
    <property type="match status" value="1"/>
</dbReference>
<accession>A0A1U7CJ38</accession>
<dbReference type="SUPFAM" id="SSF53756">
    <property type="entry name" value="UDP-Glycosyltransferase/glycogen phosphorylase"/>
    <property type="match status" value="1"/>
</dbReference>
<dbReference type="STRING" id="1387353.BSF38_00368"/>
<keyword evidence="3" id="KW-0328">Glycosyltransferase</keyword>
<dbReference type="RefSeq" id="WP_083712628.1">
    <property type="nucleotide sequence ID" value="NZ_CP019082.1"/>
</dbReference>
<gene>
    <name evidence="3" type="primary">bshA_1</name>
    <name evidence="3" type="ORF">BSF38_00368</name>
</gene>
<feature type="domain" description="Glycosyl transferase family 1" evidence="1">
    <location>
        <begin position="173"/>
        <end position="302"/>
    </location>
</feature>
<dbReference type="Pfam" id="PF00534">
    <property type="entry name" value="Glycos_transf_1"/>
    <property type="match status" value="1"/>
</dbReference>
<feature type="domain" description="Glycosyltransferase subfamily 4-like N-terminal" evidence="2">
    <location>
        <begin position="18"/>
        <end position="119"/>
    </location>
</feature>
<dbReference type="GO" id="GO:0016757">
    <property type="term" value="F:glycosyltransferase activity"/>
    <property type="evidence" value="ECO:0007669"/>
    <property type="project" value="UniProtKB-KW"/>
</dbReference>
<organism evidence="3 4">
    <name type="scientific">Paludisphaera borealis</name>
    <dbReference type="NCBI Taxonomy" id="1387353"/>
    <lineage>
        <taxon>Bacteria</taxon>
        <taxon>Pseudomonadati</taxon>
        <taxon>Planctomycetota</taxon>
        <taxon>Planctomycetia</taxon>
        <taxon>Isosphaerales</taxon>
        <taxon>Isosphaeraceae</taxon>
        <taxon>Paludisphaera</taxon>
    </lineage>
</organism>
<evidence type="ECO:0000259" key="2">
    <source>
        <dbReference type="Pfam" id="PF13439"/>
    </source>
</evidence>
<dbReference type="PANTHER" id="PTHR12526">
    <property type="entry name" value="GLYCOSYLTRANSFERASE"/>
    <property type="match status" value="1"/>
</dbReference>
<dbReference type="Pfam" id="PF13439">
    <property type="entry name" value="Glyco_transf_4"/>
    <property type="match status" value="1"/>
</dbReference>
<dbReference type="Gene3D" id="3.40.50.2000">
    <property type="entry name" value="Glycogen Phosphorylase B"/>
    <property type="match status" value="2"/>
</dbReference>
<dbReference type="AlphaFoldDB" id="A0A1U7CJ38"/>
<dbReference type="EC" id="2.4.1.-" evidence="3"/>
<dbReference type="InterPro" id="IPR028098">
    <property type="entry name" value="Glyco_trans_4-like_N"/>
</dbReference>
<evidence type="ECO:0000259" key="1">
    <source>
        <dbReference type="Pfam" id="PF00534"/>
    </source>
</evidence>
<keyword evidence="4" id="KW-1185">Reference proteome</keyword>
<evidence type="ECO:0000313" key="3">
    <source>
        <dbReference type="EMBL" id="APW58955.1"/>
    </source>
</evidence>